<keyword evidence="1" id="KW-0812">Transmembrane</keyword>
<evidence type="ECO:0000313" key="2">
    <source>
        <dbReference type="EMBL" id="SMX67078.1"/>
    </source>
</evidence>
<dbReference type="AlphaFoldDB" id="A0A2H1HVZ5"/>
<gene>
    <name evidence="2" type="ORF">BC102111_00691</name>
</gene>
<feature type="transmembrane region" description="Helical" evidence="1">
    <location>
        <begin position="114"/>
        <end position="139"/>
    </location>
</feature>
<reference evidence="2 3" key="1">
    <citation type="submission" date="2017-03" db="EMBL/GenBank/DDBJ databases">
        <authorList>
            <person name="Afonso C.L."/>
            <person name="Miller P.J."/>
            <person name="Scott M.A."/>
            <person name="Spackman E."/>
            <person name="Goraichik I."/>
            <person name="Dimitrov K.M."/>
            <person name="Suarez D.L."/>
            <person name="Swayne D.E."/>
        </authorList>
    </citation>
    <scope>NUCLEOTIDE SEQUENCE [LARGE SCALE GENOMIC DNA]</scope>
    <source>
        <strain evidence="2 3">CIP 102111</strain>
    </source>
</reference>
<feature type="transmembrane region" description="Helical" evidence="1">
    <location>
        <begin position="12"/>
        <end position="36"/>
    </location>
</feature>
<evidence type="ECO:0000313" key="3">
    <source>
        <dbReference type="Proteomes" id="UP000234333"/>
    </source>
</evidence>
<dbReference type="RefSeq" id="WP_146001388.1">
    <property type="nucleotide sequence ID" value="NZ_FXZC01000001.1"/>
</dbReference>
<dbReference type="Proteomes" id="UP000234333">
    <property type="component" value="Unassembled WGS sequence"/>
</dbReference>
<accession>A0A2H1HVZ5</accession>
<sequence length="157" mass="16344">MTSVFRKRLPFWRFILLTVGIGAATGLIVALVLLGFDPGQIVMIAAVTAFGGVLGLVMGVPAEFAVRLAAPRLRSRVGAVLFCFGLGLVSVLVALNILGMIIQGPGDYIGAYEWATLLFALAIGLPAGILTACATSLIVEPVTPKQPEVDLLTGLPL</sequence>
<dbReference type="EMBL" id="FXZC01000001">
    <property type="protein sequence ID" value="SMX67078.1"/>
    <property type="molecule type" value="Genomic_DNA"/>
</dbReference>
<feature type="transmembrane region" description="Helical" evidence="1">
    <location>
        <begin position="78"/>
        <end position="102"/>
    </location>
</feature>
<keyword evidence="1" id="KW-0472">Membrane</keyword>
<keyword evidence="1" id="KW-1133">Transmembrane helix</keyword>
<evidence type="ECO:0000256" key="1">
    <source>
        <dbReference type="SAM" id="Phobius"/>
    </source>
</evidence>
<protein>
    <submittedName>
        <fullName evidence="2">Uncharacterized protein</fullName>
    </submittedName>
</protein>
<dbReference type="GeneID" id="99773894"/>
<name>A0A2H1HVZ5_9MICO</name>
<organism evidence="2 3">
    <name type="scientific">Brevibacterium casei CIP 102111</name>
    <dbReference type="NCBI Taxonomy" id="1255625"/>
    <lineage>
        <taxon>Bacteria</taxon>
        <taxon>Bacillati</taxon>
        <taxon>Actinomycetota</taxon>
        <taxon>Actinomycetes</taxon>
        <taxon>Micrococcales</taxon>
        <taxon>Brevibacteriaceae</taxon>
        <taxon>Brevibacterium</taxon>
    </lineage>
</organism>
<feature type="transmembrane region" description="Helical" evidence="1">
    <location>
        <begin position="42"/>
        <end position="66"/>
    </location>
</feature>
<proteinExistence type="predicted"/>